<organism evidence="1 2">
    <name type="scientific">Nelumbo nucifera</name>
    <name type="common">Sacred lotus</name>
    <dbReference type="NCBI Taxonomy" id="4432"/>
    <lineage>
        <taxon>Eukaryota</taxon>
        <taxon>Viridiplantae</taxon>
        <taxon>Streptophyta</taxon>
        <taxon>Embryophyta</taxon>
        <taxon>Tracheophyta</taxon>
        <taxon>Spermatophyta</taxon>
        <taxon>Magnoliopsida</taxon>
        <taxon>Proteales</taxon>
        <taxon>Nelumbonaceae</taxon>
        <taxon>Nelumbo</taxon>
    </lineage>
</organism>
<proteinExistence type="predicted"/>
<dbReference type="Proteomes" id="UP000607653">
    <property type="component" value="Unassembled WGS sequence"/>
</dbReference>
<evidence type="ECO:0000313" key="1">
    <source>
        <dbReference type="EMBL" id="DAD48230.1"/>
    </source>
</evidence>
<evidence type="ECO:0000313" key="2">
    <source>
        <dbReference type="Proteomes" id="UP000607653"/>
    </source>
</evidence>
<protein>
    <submittedName>
        <fullName evidence="1">Uncharacterized protein</fullName>
    </submittedName>
</protein>
<keyword evidence="2" id="KW-1185">Reference proteome</keyword>
<reference evidence="1 2" key="1">
    <citation type="journal article" date="2020" name="Mol. Biol. Evol.">
        <title>Distinct Expression and Methylation Patterns for Genes with Different Fates following a Single Whole-Genome Duplication in Flowering Plants.</title>
        <authorList>
            <person name="Shi T."/>
            <person name="Rahmani R.S."/>
            <person name="Gugger P.F."/>
            <person name="Wang M."/>
            <person name="Li H."/>
            <person name="Zhang Y."/>
            <person name="Li Z."/>
            <person name="Wang Q."/>
            <person name="Van de Peer Y."/>
            <person name="Marchal K."/>
            <person name="Chen J."/>
        </authorList>
    </citation>
    <scope>NUCLEOTIDE SEQUENCE [LARGE SCALE GENOMIC DNA]</scope>
    <source>
        <tissue evidence="1">Leaf</tissue>
    </source>
</reference>
<dbReference type="EMBL" id="DUZY01000008">
    <property type="protein sequence ID" value="DAD48230.1"/>
    <property type="molecule type" value="Genomic_DNA"/>
</dbReference>
<name>A0A822ZUK9_NELNU</name>
<accession>A0A822ZUK9</accession>
<sequence>MYEILLLCCVYAFLWRERQRQTETERTKDAFMTMEKSRCGSDDDNDHQCFWSREPNCLNGPLDVSPS</sequence>
<gene>
    <name evidence="1" type="ORF">HUJ06_018167</name>
</gene>
<comment type="caution">
    <text evidence="1">The sequence shown here is derived from an EMBL/GenBank/DDBJ whole genome shotgun (WGS) entry which is preliminary data.</text>
</comment>
<dbReference type="AlphaFoldDB" id="A0A822ZUK9"/>